<keyword evidence="2" id="KW-1185">Reference proteome</keyword>
<dbReference type="EMBL" id="JACHND010000001">
    <property type="protein sequence ID" value="MBB4704415.1"/>
    <property type="molecule type" value="Genomic_DNA"/>
</dbReference>
<evidence type="ECO:0000313" key="1">
    <source>
        <dbReference type="EMBL" id="MBB4704415.1"/>
    </source>
</evidence>
<dbReference type="AlphaFoldDB" id="A0A7W7DCP7"/>
<proteinExistence type="predicted"/>
<dbReference type="SUPFAM" id="SSF53335">
    <property type="entry name" value="S-adenosyl-L-methionine-dependent methyltransferases"/>
    <property type="match status" value="1"/>
</dbReference>
<protein>
    <recommendedName>
        <fullName evidence="3">SAM-dependent methyltransferase</fullName>
    </recommendedName>
</protein>
<comment type="caution">
    <text evidence="1">The sequence shown here is derived from an EMBL/GenBank/DDBJ whole genome shotgun (WGS) entry which is preliminary data.</text>
</comment>
<dbReference type="Gene3D" id="3.40.50.150">
    <property type="entry name" value="Vaccinia Virus protein VP39"/>
    <property type="match status" value="1"/>
</dbReference>
<dbReference type="RefSeq" id="WP_239122976.1">
    <property type="nucleotide sequence ID" value="NZ_BOOV01000011.1"/>
</dbReference>
<gene>
    <name evidence="1" type="ORF">BJ982_005959</name>
</gene>
<dbReference type="InterPro" id="IPR006764">
    <property type="entry name" value="SAM_dep_MeTrfase_SAV2177_type"/>
</dbReference>
<reference evidence="1 2" key="1">
    <citation type="submission" date="2020-08" db="EMBL/GenBank/DDBJ databases">
        <title>Sequencing the genomes of 1000 actinobacteria strains.</title>
        <authorList>
            <person name="Klenk H.-P."/>
        </authorList>
    </citation>
    <scope>NUCLEOTIDE SEQUENCE [LARGE SCALE GENOMIC DNA]</scope>
    <source>
        <strain evidence="1 2">DSM 45784</strain>
    </source>
</reference>
<sequence length="273" mass="29259">MPSSTPARPKLDTTSPNMGRVADYILGGKDNFAVDREAAEAAMAIIPNLSLLWHEGRRFLGRAVRYLAGEAGIRQFIDIGCGLPTQGNVHEIAQSVAPGARVAYIDNDPMVVVHGQAILQDDGITAVIEADARDPEKLLAHPALTDIIDLDQPVAVLLFGILQDITDDAVAARMVEGLREAVPPGSYLAISHPVSDLMPESTTEMAVMFEDRGAVEGPTRAGGLRTKAEVDRYMDGLALVEPGLVYIPWWRPDGPIIHGAESVWVVGGVGRKD</sequence>
<dbReference type="PIRSF" id="PIRSF017393">
    <property type="entry name" value="MTase_SAV2177"/>
    <property type="match status" value="1"/>
</dbReference>
<name>A0A7W7DCP7_9ACTN</name>
<organism evidence="1 2">
    <name type="scientific">Sphaerisporangium siamense</name>
    <dbReference type="NCBI Taxonomy" id="795645"/>
    <lineage>
        <taxon>Bacteria</taxon>
        <taxon>Bacillati</taxon>
        <taxon>Actinomycetota</taxon>
        <taxon>Actinomycetes</taxon>
        <taxon>Streptosporangiales</taxon>
        <taxon>Streptosporangiaceae</taxon>
        <taxon>Sphaerisporangium</taxon>
    </lineage>
</organism>
<evidence type="ECO:0000313" key="2">
    <source>
        <dbReference type="Proteomes" id="UP000542210"/>
    </source>
</evidence>
<dbReference type="InterPro" id="IPR029063">
    <property type="entry name" value="SAM-dependent_MTases_sf"/>
</dbReference>
<accession>A0A7W7DCP7</accession>
<evidence type="ECO:0008006" key="3">
    <source>
        <dbReference type="Google" id="ProtNLM"/>
    </source>
</evidence>
<dbReference type="Pfam" id="PF04672">
    <property type="entry name" value="Methyltransf_19"/>
    <property type="match status" value="1"/>
</dbReference>
<dbReference type="Proteomes" id="UP000542210">
    <property type="component" value="Unassembled WGS sequence"/>
</dbReference>